<dbReference type="InterPro" id="IPR000424">
    <property type="entry name" value="Primosome_PriB/ssb"/>
</dbReference>
<evidence type="ECO:0000256" key="4">
    <source>
        <dbReference type="SAM" id="MobiDB-lite"/>
    </source>
</evidence>
<name>A0ABU1JYU3_9PROT</name>
<gene>
    <name evidence="5" type="ORF">E9232_006339</name>
</gene>
<evidence type="ECO:0000313" key="5">
    <source>
        <dbReference type="EMBL" id="MDR6293786.1"/>
    </source>
</evidence>
<keyword evidence="6" id="KW-1185">Reference proteome</keyword>
<dbReference type="GO" id="GO:0003677">
    <property type="term" value="F:DNA binding"/>
    <property type="evidence" value="ECO:0007669"/>
    <property type="project" value="UniProtKB-KW"/>
</dbReference>
<dbReference type="PROSITE" id="PS50935">
    <property type="entry name" value="SSB"/>
    <property type="match status" value="1"/>
</dbReference>
<dbReference type="SUPFAM" id="SSF50249">
    <property type="entry name" value="Nucleic acid-binding proteins"/>
    <property type="match status" value="1"/>
</dbReference>
<keyword evidence="2" id="KW-0233">DNA recombination</keyword>
<dbReference type="InterPro" id="IPR012340">
    <property type="entry name" value="NA-bd_OB-fold"/>
</dbReference>
<dbReference type="Gene3D" id="2.40.50.140">
    <property type="entry name" value="Nucleic acid-binding proteins"/>
    <property type="match status" value="1"/>
</dbReference>
<dbReference type="Pfam" id="PF00436">
    <property type="entry name" value="SSB"/>
    <property type="match status" value="1"/>
</dbReference>
<sequence length="126" mass="14911">MLNEWKLIGRIGSFNVQNYSDGKRIFLSLAEQANYFDDEKQDWVERTRWHDLTSWQPELIDRITSKYKVGDLVYVAGILDPWKRKAEDGTYSSGVNLKIQTFRFLQRKKEGQTEPEPQGYDDEIPY</sequence>
<proteinExistence type="predicted"/>
<comment type="caution">
    <text evidence="5">The sequence shown here is derived from an EMBL/GenBank/DDBJ whole genome shotgun (WGS) entry which is preliminary data.</text>
</comment>
<dbReference type="EMBL" id="JAVDPW010000014">
    <property type="protein sequence ID" value="MDR6293786.1"/>
    <property type="molecule type" value="Genomic_DNA"/>
</dbReference>
<dbReference type="InterPro" id="IPR011344">
    <property type="entry name" value="ssDNA-bd"/>
</dbReference>
<reference evidence="5 6" key="1">
    <citation type="submission" date="2023-07" db="EMBL/GenBank/DDBJ databases">
        <title>Sorghum-associated microbial communities from plants grown in Nebraska, USA.</title>
        <authorList>
            <person name="Schachtman D."/>
        </authorList>
    </citation>
    <scope>NUCLEOTIDE SEQUENCE [LARGE SCALE GENOMIC DNA]</scope>
    <source>
        <strain evidence="5 6">584</strain>
    </source>
</reference>
<evidence type="ECO:0000313" key="6">
    <source>
        <dbReference type="Proteomes" id="UP001262410"/>
    </source>
</evidence>
<protein>
    <recommendedName>
        <fullName evidence="3">Single-stranded DNA-binding protein</fullName>
    </recommendedName>
</protein>
<dbReference type="RefSeq" id="WP_309801043.1">
    <property type="nucleotide sequence ID" value="NZ_JAVDPW010000014.1"/>
</dbReference>
<accession>A0ABU1JYU3</accession>
<dbReference type="PIRSF" id="PIRSF002070">
    <property type="entry name" value="SSB"/>
    <property type="match status" value="1"/>
</dbReference>
<dbReference type="Proteomes" id="UP001262410">
    <property type="component" value="Unassembled WGS sequence"/>
</dbReference>
<keyword evidence="1 3" id="KW-0238">DNA-binding</keyword>
<organism evidence="5 6">
    <name type="scientific">Inquilinus ginsengisoli</name>
    <dbReference type="NCBI Taxonomy" id="363840"/>
    <lineage>
        <taxon>Bacteria</taxon>
        <taxon>Pseudomonadati</taxon>
        <taxon>Pseudomonadota</taxon>
        <taxon>Alphaproteobacteria</taxon>
        <taxon>Rhodospirillales</taxon>
        <taxon>Rhodospirillaceae</taxon>
        <taxon>Inquilinus</taxon>
    </lineage>
</organism>
<feature type="region of interest" description="Disordered" evidence="4">
    <location>
        <begin position="107"/>
        <end position="126"/>
    </location>
</feature>
<evidence type="ECO:0000256" key="1">
    <source>
        <dbReference type="ARBA" id="ARBA00023125"/>
    </source>
</evidence>
<evidence type="ECO:0000256" key="2">
    <source>
        <dbReference type="ARBA" id="ARBA00023172"/>
    </source>
</evidence>
<evidence type="ECO:0000256" key="3">
    <source>
        <dbReference type="PIRNR" id="PIRNR002070"/>
    </source>
</evidence>